<dbReference type="eggNOG" id="ENOG50334BX">
    <property type="taxonomic scope" value="Bacteria"/>
</dbReference>
<dbReference type="AlphaFoldDB" id="A0A084TM77"/>
<evidence type="ECO:0000313" key="1">
    <source>
        <dbReference type="EMBL" id="KFB01813.1"/>
    </source>
</evidence>
<comment type="caution">
    <text evidence="1">The sequence shown here is derived from an EMBL/GenBank/DDBJ whole genome shotgun (WGS) entry which is preliminary data.</text>
</comment>
<keyword evidence="2" id="KW-1185">Reference proteome</keyword>
<gene>
    <name evidence="1" type="ORF">IA57_02755</name>
</gene>
<evidence type="ECO:0000313" key="2">
    <source>
        <dbReference type="Proteomes" id="UP000028521"/>
    </source>
</evidence>
<proteinExistence type="predicted"/>
<dbReference type="OrthoDB" id="1467749at2"/>
<protein>
    <recommendedName>
        <fullName evidence="3">Transposase</fullName>
    </recommendedName>
</protein>
<organism evidence="1 2">
    <name type="scientific">Mangrovimonas yunxiaonensis</name>
    <dbReference type="NCBI Taxonomy" id="1197477"/>
    <lineage>
        <taxon>Bacteria</taxon>
        <taxon>Pseudomonadati</taxon>
        <taxon>Bacteroidota</taxon>
        <taxon>Flavobacteriia</taxon>
        <taxon>Flavobacteriales</taxon>
        <taxon>Flavobacteriaceae</taxon>
        <taxon>Mangrovimonas</taxon>
    </lineage>
</organism>
<name>A0A084TM77_9FLAO</name>
<dbReference type="Proteomes" id="UP000028521">
    <property type="component" value="Unassembled WGS sequence"/>
</dbReference>
<reference evidence="1 2" key="1">
    <citation type="journal article" date="2014" name="Genome Announc.">
        <title>Draft Genome Sequence of the Algicidal Bacterium Mangrovimonas yunxiaonensis Strain LY01.</title>
        <authorList>
            <person name="Li Y."/>
            <person name="Zhu H."/>
            <person name="Li C."/>
            <person name="Zhang H."/>
            <person name="Chen Z."/>
            <person name="Zheng W."/>
            <person name="Xu H."/>
            <person name="Zheng T."/>
        </authorList>
    </citation>
    <scope>NUCLEOTIDE SEQUENCE [LARGE SCALE GENOMIC DNA]</scope>
    <source>
        <strain evidence="1 2">LY01</strain>
    </source>
</reference>
<dbReference type="EMBL" id="JPFK01000003">
    <property type="protein sequence ID" value="KFB01813.1"/>
    <property type="molecule type" value="Genomic_DNA"/>
</dbReference>
<dbReference type="RefSeq" id="WP_036119457.1">
    <property type="nucleotide sequence ID" value="NZ_BMET01000002.1"/>
</dbReference>
<reference evidence="2" key="2">
    <citation type="submission" date="2014-07" db="EMBL/GenBank/DDBJ databases">
        <title>Genome sequence of Mangrovimonas yunxiaonensis.</title>
        <authorList>
            <person name="Li Y."/>
            <person name="Zheng T."/>
        </authorList>
    </citation>
    <scope>NUCLEOTIDE SEQUENCE [LARGE SCALE GENOMIC DNA]</scope>
    <source>
        <strain evidence="2">LY01</strain>
    </source>
</reference>
<sequence>MKLITVKRETKEEKRYTPKMGELFTKVTYIKKRFLSIPFKTLHKYRETYYGEVKDCQACRLAR</sequence>
<dbReference type="STRING" id="1197477.IA57_02755"/>
<evidence type="ECO:0008006" key="3">
    <source>
        <dbReference type="Google" id="ProtNLM"/>
    </source>
</evidence>
<accession>A0A084TM77</accession>